<keyword evidence="6" id="KW-0472">Membrane</keyword>
<dbReference type="SUPFAM" id="SSF53756">
    <property type="entry name" value="UDP-Glycosyltransferase/glycogen phosphorylase"/>
    <property type="match status" value="1"/>
</dbReference>
<evidence type="ECO:0000313" key="8">
    <source>
        <dbReference type="EMBL" id="MER6616557.1"/>
    </source>
</evidence>
<feature type="domain" description="Glycosyltransferase 2-like" evidence="7">
    <location>
        <begin position="6"/>
        <end position="167"/>
    </location>
</feature>
<dbReference type="Proteomes" id="UP001445472">
    <property type="component" value="Unassembled WGS sequence"/>
</dbReference>
<organism evidence="8 9">
    <name type="scientific">Streptomyces xantholiticus</name>
    <dbReference type="NCBI Taxonomy" id="68285"/>
    <lineage>
        <taxon>Bacteria</taxon>
        <taxon>Bacillati</taxon>
        <taxon>Actinomycetota</taxon>
        <taxon>Actinomycetes</taxon>
        <taxon>Kitasatosporales</taxon>
        <taxon>Streptomycetaceae</taxon>
        <taxon>Streptomyces</taxon>
    </lineage>
</organism>
<keyword evidence="9" id="KW-1185">Reference proteome</keyword>
<dbReference type="Pfam" id="PF04464">
    <property type="entry name" value="Glyphos_transf"/>
    <property type="match status" value="1"/>
</dbReference>
<comment type="caution">
    <text evidence="8">The sequence shown here is derived from an EMBL/GenBank/DDBJ whole genome shotgun (WGS) entry which is preliminary data.</text>
</comment>
<evidence type="ECO:0000256" key="4">
    <source>
        <dbReference type="ARBA" id="ARBA00022679"/>
    </source>
</evidence>
<dbReference type="InterPro" id="IPR029044">
    <property type="entry name" value="Nucleotide-diphossugar_trans"/>
</dbReference>
<reference evidence="8 9" key="1">
    <citation type="submission" date="2024-06" db="EMBL/GenBank/DDBJ databases">
        <title>The Natural Products Discovery Center: Release of the First 8490 Sequenced Strains for Exploring Actinobacteria Biosynthetic Diversity.</title>
        <authorList>
            <person name="Kalkreuter E."/>
            <person name="Kautsar S.A."/>
            <person name="Yang D."/>
            <person name="Bader C.D."/>
            <person name="Teijaro C.N."/>
            <person name="Fluegel L."/>
            <person name="Davis C.M."/>
            <person name="Simpson J.R."/>
            <person name="Lauterbach L."/>
            <person name="Steele A.D."/>
            <person name="Gui C."/>
            <person name="Meng S."/>
            <person name="Li G."/>
            <person name="Viehrig K."/>
            <person name="Ye F."/>
            <person name="Su P."/>
            <person name="Kiefer A.F."/>
            <person name="Nichols A."/>
            <person name="Cepeda A.J."/>
            <person name="Yan W."/>
            <person name="Fan B."/>
            <person name="Jiang Y."/>
            <person name="Adhikari A."/>
            <person name="Zheng C.-J."/>
            <person name="Schuster L."/>
            <person name="Cowan T.M."/>
            <person name="Smanski M.J."/>
            <person name="Chevrette M.G."/>
            <person name="De Carvalho L.P.S."/>
            <person name="Shen B."/>
        </authorList>
    </citation>
    <scope>NUCLEOTIDE SEQUENCE [LARGE SCALE GENOMIC DNA]</scope>
    <source>
        <strain evidence="8 9">NPDC000837</strain>
    </source>
</reference>
<evidence type="ECO:0000313" key="9">
    <source>
        <dbReference type="Proteomes" id="UP001445472"/>
    </source>
</evidence>
<dbReference type="Gene3D" id="3.40.50.12580">
    <property type="match status" value="1"/>
</dbReference>
<evidence type="ECO:0000259" key="7">
    <source>
        <dbReference type="Pfam" id="PF00535"/>
    </source>
</evidence>
<dbReference type="InterPro" id="IPR007554">
    <property type="entry name" value="Glycerophosphate_synth"/>
</dbReference>
<dbReference type="InterPro" id="IPR043149">
    <property type="entry name" value="TagF_N"/>
</dbReference>
<protein>
    <submittedName>
        <fullName evidence="8">Bifunctional glycosyltransferase family 2 protein/CDP-glycerol:glycerophosphate glycerophosphotransferase</fullName>
    </submittedName>
</protein>
<dbReference type="PANTHER" id="PTHR37316:SF3">
    <property type="entry name" value="TEICHOIC ACID GLYCEROL-PHOSPHATE TRANSFERASE"/>
    <property type="match status" value="1"/>
</dbReference>
<sequence length="1148" mass="127315">MPLRLSIVVPVYNVEDFLGECLRSIAEQSLRDIEVVMVDDGSTDGSRAITRQFADEDERFRLVTQENAGLGAARNTGIREARGEFLAFVDSDDVVPPDAYEKMLASLDASGSDFVSGNVSRLRASGKVQQSPMFREPMAKSRTATHVTRHWPLLYDRIACNKVFRRAFWDRHGLAFPEGVLFEDIPVILPAHFLAASVDVLHDTVYLWRDRDGSITTRRARPNAVRDRTDSVTGARDFLAAEPKWAKGKRRYESSVLSSDLWLFMQALPDGDAEYHAAFLEHAGAFADSVGPAVLEGLPLHFRVKWQLVRERRLTELLDLLAFEKKHGRDAFRLRGLRGRCAEYPVLTGPLPRGVARPAAADLPVMSDVTEAVWREGKLHLKGYAYIRNRPAGERRPVTLGWLRAGRRRVLPLRLGAAEVPEATADSRQGLHGYDRAGFETVVDPSRLGGPGTTWNVEVGVVGAGALRRGPLRMLGNRAAPAVHDVRADLRAVPVLAGDKLRIRMDRVAALLTGHTATADGLLRIEGAVPEGADGPAPEALLLENRRTKERHRLPVTGRSTVAFTADVDAGLLDGDSWRVRLVRADDSRVPLAVPATTPTGGHPHPFAASEIAVTADASGNLVLADRRVQPLVDAFAWAISGELVIEGRLRQAAFDRAELVLQHSATHEEAVVTHEAHGDGRFRAFLRPAAVEGPGGELPLAEGRWYPFFRERGESDPERYAPVRLAFAEHASVPAVHSVRGRDFTVDRRYHDQLVLESGPVLPPRERGGFNERLMRERAAALRAGPRRDTVLFSSFDGRQFSDSPRAVHEELLRRDVPFEPLWVVRDQQVRLPAGVRAVPYGGAEWHEALATSRAVVTNTQLPDWFRRGTDQFVVQTWHGTPLKRIGRDLLGTAQANRPYIESLPMRAAQWSLLVSPNRFSTPILRRAFGYEGEVIESGYPRNTLLHAPDRAKVAASVRERLGIPDGKRIVLYAPTWREDRPKGGGRYAMDLRLDLRSARALLGDSHVLLVRRHYLVSDRLPDTGGFALDVSRHPDVAELMIVSDALVTDYSSLMFDFAQTGRPMLFHTYDLEHYRDNLRGFYFDFERQAPGPLLPDGAELVEALRDPARATASCAEAYEAFRQVFCDLDDAGAAAAVADRMLEAIG</sequence>
<dbReference type="InterPro" id="IPR051612">
    <property type="entry name" value="Teichoic_Acid_Biosynth"/>
</dbReference>
<evidence type="ECO:0000256" key="2">
    <source>
        <dbReference type="ARBA" id="ARBA00010488"/>
    </source>
</evidence>
<evidence type="ECO:0000256" key="1">
    <source>
        <dbReference type="ARBA" id="ARBA00004202"/>
    </source>
</evidence>
<keyword evidence="3" id="KW-1003">Cell membrane</keyword>
<evidence type="ECO:0000256" key="5">
    <source>
        <dbReference type="ARBA" id="ARBA00022944"/>
    </source>
</evidence>
<evidence type="ECO:0000256" key="6">
    <source>
        <dbReference type="ARBA" id="ARBA00023136"/>
    </source>
</evidence>
<dbReference type="EMBL" id="JBEPBX010000025">
    <property type="protein sequence ID" value="MER6616557.1"/>
    <property type="molecule type" value="Genomic_DNA"/>
</dbReference>
<dbReference type="InterPro" id="IPR043148">
    <property type="entry name" value="TagF_C"/>
</dbReference>
<dbReference type="Gene3D" id="3.40.50.11820">
    <property type="match status" value="1"/>
</dbReference>
<keyword evidence="5" id="KW-0777">Teichoic acid biosynthesis</keyword>
<proteinExistence type="inferred from homology"/>
<keyword evidence="4" id="KW-0808">Transferase</keyword>
<accession>A0ABV1V0T9</accession>
<dbReference type="SUPFAM" id="SSF53448">
    <property type="entry name" value="Nucleotide-diphospho-sugar transferases"/>
    <property type="match status" value="1"/>
</dbReference>
<dbReference type="PANTHER" id="PTHR37316">
    <property type="entry name" value="TEICHOIC ACID GLYCEROL-PHOSPHATE PRIMASE"/>
    <property type="match status" value="1"/>
</dbReference>
<name>A0ABV1V0T9_9ACTN</name>
<comment type="subcellular location">
    <subcellularLocation>
        <location evidence="1">Cell membrane</location>
        <topology evidence="1">Peripheral membrane protein</topology>
    </subcellularLocation>
</comment>
<dbReference type="CDD" id="cd00761">
    <property type="entry name" value="Glyco_tranf_GTA_type"/>
    <property type="match status" value="1"/>
</dbReference>
<gene>
    <name evidence="8" type="ORF">ABT276_24905</name>
</gene>
<dbReference type="Pfam" id="PF00535">
    <property type="entry name" value="Glycos_transf_2"/>
    <property type="match status" value="1"/>
</dbReference>
<comment type="similarity">
    <text evidence="2">Belongs to the CDP-glycerol glycerophosphotransferase family.</text>
</comment>
<evidence type="ECO:0000256" key="3">
    <source>
        <dbReference type="ARBA" id="ARBA00022475"/>
    </source>
</evidence>
<dbReference type="InterPro" id="IPR001173">
    <property type="entry name" value="Glyco_trans_2-like"/>
</dbReference>
<dbReference type="Gene3D" id="3.90.550.10">
    <property type="entry name" value="Spore Coat Polysaccharide Biosynthesis Protein SpsA, Chain A"/>
    <property type="match status" value="1"/>
</dbReference>